<dbReference type="CDD" id="cd05233">
    <property type="entry name" value="SDR_c"/>
    <property type="match status" value="1"/>
</dbReference>
<evidence type="ECO:0000313" key="4">
    <source>
        <dbReference type="EMBL" id="MBP2326624.1"/>
    </source>
</evidence>
<dbReference type="RefSeq" id="WP_209643672.1">
    <property type="nucleotide sequence ID" value="NZ_JAGINW010000001.1"/>
</dbReference>
<evidence type="ECO:0000256" key="3">
    <source>
        <dbReference type="RuleBase" id="RU000363"/>
    </source>
</evidence>
<dbReference type="Gene3D" id="3.40.50.720">
    <property type="entry name" value="NAD(P)-binding Rossmann-like Domain"/>
    <property type="match status" value="1"/>
</dbReference>
<organism evidence="4 5">
    <name type="scientific">Kibdelosporangium banguiense</name>
    <dbReference type="NCBI Taxonomy" id="1365924"/>
    <lineage>
        <taxon>Bacteria</taxon>
        <taxon>Bacillati</taxon>
        <taxon>Actinomycetota</taxon>
        <taxon>Actinomycetes</taxon>
        <taxon>Pseudonocardiales</taxon>
        <taxon>Pseudonocardiaceae</taxon>
        <taxon>Kibdelosporangium</taxon>
    </lineage>
</organism>
<dbReference type="Proteomes" id="UP001519332">
    <property type="component" value="Unassembled WGS sequence"/>
</dbReference>
<dbReference type="PIRSF" id="PIRSF000126">
    <property type="entry name" value="11-beta-HSD1"/>
    <property type="match status" value="1"/>
</dbReference>
<dbReference type="SUPFAM" id="SSF51735">
    <property type="entry name" value="NAD(P)-binding Rossmann-fold domains"/>
    <property type="match status" value="1"/>
</dbReference>
<dbReference type="Pfam" id="PF00106">
    <property type="entry name" value="adh_short"/>
    <property type="match status" value="1"/>
</dbReference>
<evidence type="ECO:0000256" key="2">
    <source>
        <dbReference type="ARBA" id="ARBA00023002"/>
    </source>
</evidence>
<reference evidence="4 5" key="1">
    <citation type="submission" date="2021-03" db="EMBL/GenBank/DDBJ databases">
        <title>Sequencing the genomes of 1000 actinobacteria strains.</title>
        <authorList>
            <person name="Klenk H.-P."/>
        </authorList>
    </citation>
    <scope>NUCLEOTIDE SEQUENCE [LARGE SCALE GENOMIC DNA]</scope>
    <source>
        <strain evidence="4 5">DSM 46670</strain>
    </source>
</reference>
<name>A0ABS4TQE0_9PSEU</name>
<proteinExistence type="inferred from homology"/>
<dbReference type="PANTHER" id="PTHR44196">
    <property type="entry name" value="DEHYDROGENASE/REDUCTASE SDR FAMILY MEMBER 7B"/>
    <property type="match status" value="1"/>
</dbReference>
<dbReference type="InterPro" id="IPR002347">
    <property type="entry name" value="SDR_fam"/>
</dbReference>
<protein>
    <submittedName>
        <fullName evidence="4">Short-subunit dehydrogenase</fullName>
    </submittedName>
</protein>
<sequence length="253" mass="27007">MLTALVTGATAGIGARFARHLAGEGYNLVLVARDKNRLDQAAATHCADHGIAVEVLVADLSTDEGIAAVEHRVAEGVDLVVNNAGFGQQGSFLSSELTEEIDMLKVHCEAVLRITRAALPPMLERGRGGVINVASVAAFFSRGTYSASKMWVVTFSDSVRQQITGSGVHVMALCPGWVRTEFHERSGMDTAGIPGFMWLDAARLVTEAMRDLRNGVPVSMPGIAYRVLTGLGKILPRRVTSALSARMGSRHHS</sequence>
<dbReference type="InterPro" id="IPR036291">
    <property type="entry name" value="NAD(P)-bd_dom_sf"/>
</dbReference>
<dbReference type="EMBL" id="JAGINW010000001">
    <property type="protein sequence ID" value="MBP2326624.1"/>
    <property type="molecule type" value="Genomic_DNA"/>
</dbReference>
<keyword evidence="2" id="KW-0560">Oxidoreductase</keyword>
<dbReference type="PRINTS" id="PR00080">
    <property type="entry name" value="SDRFAMILY"/>
</dbReference>
<dbReference type="PRINTS" id="PR00081">
    <property type="entry name" value="GDHRDH"/>
</dbReference>
<comment type="caution">
    <text evidence="4">The sequence shown here is derived from an EMBL/GenBank/DDBJ whole genome shotgun (WGS) entry which is preliminary data.</text>
</comment>
<comment type="similarity">
    <text evidence="1 3">Belongs to the short-chain dehydrogenases/reductases (SDR) family.</text>
</comment>
<keyword evidence="5" id="KW-1185">Reference proteome</keyword>
<accession>A0ABS4TQE0</accession>
<evidence type="ECO:0000256" key="1">
    <source>
        <dbReference type="ARBA" id="ARBA00006484"/>
    </source>
</evidence>
<dbReference type="PANTHER" id="PTHR44196:SF2">
    <property type="entry name" value="SHORT-CHAIN DEHYDROGENASE-RELATED"/>
    <property type="match status" value="1"/>
</dbReference>
<evidence type="ECO:0000313" key="5">
    <source>
        <dbReference type="Proteomes" id="UP001519332"/>
    </source>
</evidence>
<gene>
    <name evidence="4" type="ORF">JOF56_007009</name>
</gene>